<dbReference type="AlphaFoldDB" id="A0A395GJC8"/>
<name>A0A395GJC8_9EURO</name>
<reference evidence="2 3" key="1">
    <citation type="submission" date="2018-02" db="EMBL/GenBank/DDBJ databases">
        <title>The genomes of Aspergillus section Nigri reveals drivers in fungal speciation.</title>
        <authorList>
            <consortium name="DOE Joint Genome Institute"/>
            <person name="Vesth T.C."/>
            <person name="Nybo J."/>
            <person name="Theobald S."/>
            <person name="Brandl J."/>
            <person name="Frisvad J.C."/>
            <person name="Nielsen K.F."/>
            <person name="Lyhne E.K."/>
            <person name="Kogle M.E."/>
            <person name="Kuo A."/>
            <person name="Riley R."/>
            <person name="Clum A."/>
            <person name="Nolan M."/>
            <person name="Lipzen A."/>
            <person name="Salamov A."/>
            <person name="Henrissat B."/>
            <person name="Wiebenga A."/>
            <person name="De vries R.P."/>
            <person name="Grigoriev I.V."/>
            <person name="Mortensen U.H."/>
            <person name="Andersen M.R."/>
            <person name="Baker S.E."/>
        </authorList>
    </citation>
    <scope>NUCLEOTIDE SEQUENCE [LARGE SCALE GENOMIC DNA]</scope>
    <source>
        <strain evidence="2 3">CBS 121593</strain>
    </source>
</reference>
<gene>
    <name evidence="2" type="ORF">BO80DRAFT_266371</name>
</gene>
<protein>
    <submittedName>
        <fullName evidence="2">Uncharacterized protein</fullName>
    </submittedName>
</protein>
<organism evidence="2 3">
    <name type="scientific">Aspergillus ibericus CBS 121593</name>
    <dbReference type="NCBI Taxonomy" id="1448316"/>
    <lineage>
        <taxon>Eukaryota</taxon>
        <taxon>Fungi</taxon>
        <taxon>Dikarya</taxon>
        <taxon>Ascomycota</taxon>
        <taxon>Pezizomycotina</taxon>
        <taxon>Eurotiomycetes</taxon>
        <taxon>Eurotiomycetidae</taxon>
        <taxon>Eurotiales</taxon>
        <taxon>Aspergillaceae</taxon>
        <taxon>Aspergillus</taxon>
        <taxon>Aspergillus subgen. Circumdati</taxon>
    </lineage>
</organism>
<evidence type="ECO:0000313" key="2">
    <source>
        <dbReference type="EMBL" id="RAK95316.1"/>
    </source>
</evidence>
<keyword evidence="3" id="KW-1185">Reference proteome</keyword>
<dbReference type="GeneID" id="37219655"/>
<dbReference type="Proteomes" id="UP000249402">
    <property type="component" value="Unassembled WGS sequence"/>
</dbReference>
<evidence type="ECO:0000256" key="1">
    <source>
        <dbReference type="SAM" id="MobiDB-lite"/>
    </source>
</evidence>
<proteinExistence type="predicted"/>
<sequence>MQRRPKVRYCELSTRFRSKAPCSDSPACSRNCTVCTLMPLPPHVWAIWTIQIWPGQHVREPRQHERRTHNFGAPHVFAAETFQGAAGLLDLGLHLVGVVDAGNGLLDLLIGGILMPHATQRGASLVSAALAHKEIGRLGGEDKADQERHGPNELHQKGNPPRCPGTHVSPGVCTATRIFPMHPA</sequence>
<feature type="region of interest" description="Disordered" evidence="1">
    <location>
        <begin position="140"/>
        <end position="169"/>
    </location>
</feature>
<dbReference type="RefSeq" id="XP_025569644.1">
    <property type="nucleotide sequence ID" value="XM_025714790.1"/>
</dbReference>
<dbReference type="VEuPathDB" id="FungiDB:BO80DRAFT_266371"/>
<dbReference type="EMBL" id="KZ824496">
    <property type="protein sequence ID" value="RAK95316.1"/>
    <property type="molecule type" value="Genomic_DNA"/>
</dbReference>
<accession>A0A395GJC8</accession>
<feature type="compositionally biased region" description="Basic and acidic residues" evidence="1">
    <location>
        <begin position="140"/>
        <end position="156"/>
    </location>
</feature>
<evidence type="ECO:0000313" key="3">
    <source>
        <dbReference type="Proteomes" id="UP000249402"/>
    </source>
</evidence>